<keyword evidence="3" id="KW-1185">Reference proteome</keyword>
<sequence>FEVSHRAIITLPGPREDNHMANAQQLSNVQLCNALNKVSVEVEARLFGWNDRIKDLEEDLKKKEEELAAREKEL</sequence>
<proteinExistence type="predicted"/>
<protein>
    <submittedName>
        <fullName evidence="2">Uncharacterized protein</fullName>
    </submittedName>
</protein>
<comment type="caution">
    <text evidence="2">The sequence shown here is derived from an EMBL/GenBank/DDBJ whole genome shotgun (WGS) entry which is preliminary data.</text>
</comment>
<dbReference type="Proteomes" id="UP000824469">
    <property type="component" value="Unassembled WGS sequence"/>
</dbReference>
<evidence type="ECO:0000256" key="1">
    <source>
        <dbReference type="SAM" id="Coils"/>
    </source>
</evidence>
<evidence type="ECO:0000313" key="3">
    <source>
        <dbReference type="Proteomes" id="UP000824469"/>
    </source>
</evidence>
<evidence type="ECO:0000313" key="2">
    <source>
        <dbReference type="EMBL" id="KAH9310438.1"/>
    </source>
</evidence>
<name>A0AA38FWR0_TAXCH</name>
<feature type="non-terminal residue" evidence="2">
    <location>
        <position position="74"/>
    </location>
</feature>
<feature type="non-terminal residue" evidence="2">
    <location>
        <position position="1"/>
    </location>
</feature>
<keyword evidence="1" id="KW-0175">Coiled coil</keyword>
<gene>
    <name evidence="2" type="ORF">KI387_025473</name>
</gene>
<reference evidence="2 3" key="1">
    <citation type="journal article" date="2021" name="Nat. Plants">
        <title>The Taxus genome provides insights into paclitaxel biosynthesis.</title>
        <authorList>
            <person name="Xiong X."/>
            <person name="Gou J."/>
            <person name="Liao Q."/>
            <person name="Li Y."/>
            <person name="Zhou Q."/>
            <person name="Bi G."/>
            <person name="Li C."/>
            <person name="Du R."/>
            <person name="Wang X."/>
            <person name="Sun T."/>
            <person name="Guo L."/>
            <person name="Liang H."/>
            <person name="Lu P."/>
            <person name="Wu Y."/>
            <person name="Zhang Z."/>
            <person name="Ro D.K."/>
            <person name="Shang Y."/>
            <person name="Huang S."/>
            <person name="Yan J."/>
        </authorList>
    </citation>
    <scope>NUCLEOTIDE SEQUENCE [LARGE SCALE GENOMIC DNA]</scope>
    <source>
        <strain evidence="2">Ta-2019</strain>
    </source>
</reference>
<accession>A0AA38FWR0</accession>
<organism evidence="2 3">
    <name type="scientific">Taxus chinensis</name>
    <name type="common">Chinese yew</name>
    <name type="synonym">Taxus wallichiana var. chinensis</name>
    <dbReference type="NCBI Taxonomy" id="29808"/>
    <lineage>
        <taxon>Eukaryota</taxon>
        <taxon>Viridiplantae</taxon>
        <taxon>Streptophyta</taxon>
        <taxon>Embryophyta</taxon>
        <taxon>Tracheophyta</taxon>
        <taxon>Spermatophyta</taxon>
        <taxon>Pinopsida</taxon>
        <taxon>Pinidae</taxon>
        <taxon>Conifers II</taxon>
        <taxon>Cupressales</taxon>
        <taxon>Taxaceae</taxon>
        <taxon>Taxus</taxon>
    </lineage>
</organism>
<dbReference type="EMBL" id="JAHRHJ020000006">
    <property type="protein sequence ID" value="KAH9310438.1"/>
    <property type="molecule type" value="Genomic_DNA"/>
</dbReference>
<feature type="coiled-coil region" evidence="1">
    <location>
        <begin position="46"/>
        <end position="73"/>
    </location>
</feature>
<dbReference type="AlphaFoldDB" id="A0AA38FWR0"/>